<dbReference type="Pfam" id="PF00795">
    <property type="entry name" value="CN_hydrolase"/>
    <property type="match status" value="1"/>
</dbReference>
<name>A0A6A6GVH0_VIRVR</name>
<evidence type="ECO:0000256" key="5">
    <source>
        <dbReference type="ARBA" id="ARBA00022840"/>
    </source>
</evidence>
<evidence type="ECO:0000256" key="6">
    <source>
        <dbReference type="ARBA" id="ARBA00023027"/>
    </source>
</evidence>
<dbReference type="SUPFAM" id="SSF52402">
    <property type="entry name" value="Adenine nucleotide alpha hydrolases-like"/>
    <property type="match status" value="1"/>
</dbReference>
<dbReference type="PROSITE" id="PS50263">
    <property type="entry name" value="CN_HYDROLASE"/>
    <property type="match status" value="1"/>
</dbReference>
<evidence type="ECO:0000313" key="9">
    <source>
        <dbReference type="EMBL" id="KAF2229588.1"/>
    </source>
</evidence>
<dbReference type="GO" id="GO:0005737">
    <property type="term" value="C:cytoplasm"/>
    <property type="evidence" value="ECO:0007669"/>
    <property type="project" value="InterPro"/>
</dbReference>
<dbReference type="PIRSF" id="PIRSF006630">
    <property type="entry name" value="NADS_GAT"/>
    <property type="match status" value="1"/>
</dbReference>
<dbReference type="HAMAP" id="MF_02090">
    <property type="entry name" value="NadE_glutamine_dep"/>
    <property type="match status" value="1"/>
</dbReference>
<dbReference type="OrthoDB" id="2020662at2759"/>
<evidence type="ECO:0000256" key="7">
    <source>
        <dbReference type="PIRNR" id="PIRNR006630"/>
    </source>
</evidence>
<dbReference type="NCBIfam" id="TIGR00552">
    <property type="entry name" value="nadE"/>
    <property type="match status" value="1"/>
</dbReference>
<accession>A0A6A6GVH0</accession>
<evidence type="ECO:0000256" key="1">
    <source>
        <dbReference type="ARBA" id="ARBA00005188"/>
    </source>
</evidence>
<dbReference type="Proteomes" id="UP000800092">
    <property type="component" value="Unassembled WGS sequence"/>
</dbReference>
<dbReference type="CDD" id="cd07570">
    <property type="entry name" value="GAT_Gln-NAD-synth"/>
    <property type="match status" value="1"/>
</dbReference>
<dbReference type="GO" id="GO:0005524">
    <property type="term" value="F:ATP binding"/>
    <property type="evidence" value="ECO:0007669"/>
    <property type="project" value="UniProtKB-UniRule"/>
</dbReference>
<dbReference type="InterPro" id="IPR003694">
    <property type="entry name" value="NAD_synthase"/>
</dbReference>
<organism evidence="9 10">
    <name type="scientific">Viridothelium virens</name>
    <name type="common">Speckled blister lichen</name>
    <name type="synonym">Trypethelium virens</name>
    <dbReference type="NCBI Taxonomy" id="1048519"/>
    <lineage>
        <taxon>Eukaryota</taxon>
        <taxon>Fungi</taxon>
        <taxon>Dikarya</taxon>
        <taxon>Ascomycota</taxon>
        <taxon>Pezizomycotina</taxon>
        <taxon>Dothideomycetes</taxon>
        <taxon>Dothideomycetes incertae sedis</taxon>
        <taxon>Trypetheliales</taxon>
        <taxon>Trypetheliaceae</taxon>
        <taxon>Viridothelium</taxon>
    </lineage>
</organism>
<keyword evidence="10" id="KW-1185">Reference proteome</keyword>
<dbReference type="FunFam" id="3.40.50.620:FF:000036">
    <property type="entry name" value="Glutamine-dependent NAD(+) synthetase"/>
    <property type="match status" value="1"/>
</dbReference>
<keyword evidence="6 7" id="KW-0520">NAD</keyword>
<dbReference type="CDD" id="cd00553">
    <property type="entry name" value="NAD_synthase"/>
    <property type="match status" value="1"/>
</dbReference>
<comment type="pathway">
    <text evidence="1 7">Cofactor biosynthesis; NAD(+) biosynthesis; NAD(+) from deamido-NAD(+) (L-Gln route): step 1/1.</text>
</comment>
<evidence type="ECO:0000259" key="8">
    <source>
        <dbReference type="PROSITE" id="PS50263"/>
    </source>
</evidence>
<comment type="catalytic activity">
    <reaction evidence="7">
        <text>deamido-NAD(+) + L-glutamine + ATP + H2O = L-glutamate + AMP + diphosphate + NAD(+) + H(+)</text>
        <dbReference type="Rhea" id="RHEA:24384"/>
        <dbReference type="ChEBI" id="CHEBI:15377"/>
        <dbReference type="ChEBI" id="CHEBI:15378"/>
        <dbReference type="ChEBI" id="CHEBI:29985"/>
        <dbReference type="ChEBI" id="CHEBI:30616"/>
        <dbReference type="ChEBI" id="CHEBI:33019"/>
        <dbReference type="ChEBI" id="CHEBI:57540"/>
        <dbReference type="ChEBI" id="CHEBI:58359"/>
        <dbReference type="ChEBI" id="CHEBI:58437"/>
        <dbReference type="ChEBI" id="CHEBI:456215"/>
        <dbReference type="EC" id="6.3.5.1"/>
    </reaction>
</comment>
<evidence type="ECO:0000256" key="3">
    <source>
        <dbReference type="ARBA" id="ARBA00022598"/>
    </source>
</evidence>
<keyword evidence="5 7" id="KW-0067">ATP-binding</keyword>
<gene>
    <name evidence="9" type="ORF">EV356DRAFT_475126</name>
</gene>
<protein>
    <recommendedName>
        <fullName evidence="7">Glutamine-dependent NAD(+) synthetase</fullName>
        <ecNumber evidence="7">6.3.5.1</ecNumber>
    </recommendedName>
    <alternativeName>
        <fullName evidence="7">NAD(+) synthase [glutamine-hydrolyzing]</fullName>
    </alternativeName>
</protein>
<dbReference type="InterPro" id="IPR014445">
    <property type="entry name" value="Gln-dep_NAD_synthase"/>
</dbReference>
<dbReference type="PANTHER" id="PTHR23090">
    <property type="entry name" value="NH 3 /GLUTAMINE-DEPENDENT NAD + SYNTHETASE"/>
    <property type="match status" value="1"/>
</dbReference>
<dbReference type="SUPFAM" id="SSF56317">
    <property type="entry name" value="Carbon-nitrogen hydrolase"/>
    <property type="match status" value="1"/>
</dbReference>
<dbReference type="InterPro" id="IPR036526">
    <property type="entry name" value="C-N_Hydrolase_sf"/>
</dbReference>
<evidence type="ECO:0000313" key="10">
    <source>
        <dbReference type="Proteomes" id="UP000800092"/>
    </source>
</evidence>
<feature type="domain" description="CN hydrolase" evidence="8">
    <location>
        <begin position="6"/>
        <end position="275"/>
    </location>
</feature>
<dbReference type="UniPathway" id="UPA00253">
    <property type="reaction ID" value="UER00334"/>
</dbReference>
<comment type="similarity">
    <text evidence="2 7">In the C-terminal section; belongs to the NAD synthetase family.</text>
</comment>
<dbReference type="Pfam" id="PF02540">
    <property type="entry name" value="NAD_synthase"/>
    <property type="match status" value="1"/>
</dbReference>
<sequence length="704" mass="79497">MTGHLAVVATSQLNQWALDYIGNLERIKDAIHQARAKGASILLTPELSISGYGLLDHFLELDTVMHCWEIVAEILRDKDLYGIVIDVGLPVIHRGVLLNCRCIIVDGDIKLIRPKMTLASEGQFRENRYFAAWPRRHTEEFTVPEEIFDIIGKRNVCIGDAIMIFNDMILGWESCEELFQERVPHSDLYLIESVDLVLNSSGSHWEIRKLDRRIDLIRSATVRGGAYAYSNQIGCDGDRLLYDGCGMIAMNGGVLGILPQFELGEASVITATIDLNKVRAARISPTRGFQVMAEEERYMRINVDFSLALPSGSHSRLRPSEPIKVHYHTPQEEIALGPAVWLYDYLRRSRQSGFFLPLSGGIDSCSTAVICFSMARLVVEAIKKGNRRVISDLRGICGEPEGSKWIPTTPQEVCSRIFVTAYMGMEKQSSQETRHRAATLAHAIGSLHQDFDMDRVVDAATETFTKTTGLKLEFSGATASNLALQNLQARLRMVHAYLYASTMRTVQGKEGSLLVLTSSNVDECLRGYYTKYDASSGDLNPIGAISKTDLRGFIGWAEYAFELPCLRGFLDAVPTAELTPLESKQTDEEEMKMTYAELSVFGRLRKVDRQGPYSMFQTLLHTWNHLTPSEIAVKVQRFFYYFGINRHKMTTLTPAVHCEVYNPDDNRYDMRPFLLPQFKLAYRKIDREIEMMKAMEEGREVNSD</sequence>
<keyword evidence="3 7" id="KW-0436">Ligase</keyword>
<dbReference type="InterPro" id="IPR003010">
    <property type="entry name" value="C-N_Hydrolase"/>
</dbReference>
<evidence type="ECO:0000256" key="4">
    <source>
        <dbReference type="ARBA" id="ARBA00022741"/>
    </source>
</evidence>
<dbReference type="InterPro" id="IPR014729">
    <property type="entry name" value="Rossmann-like_a/b/a_fold"/>
</dbReference>
<reference evidence="9" key="1">
    <citation type="journal article" date="2020" name="Stud. Mycol.">
        <title>101 Dothideomycetes genomes: a test case for predicting lifestyles and emergence of pathogens.</title>
        <authorList>
            <person name="Haridas S."/>
            <person name="Albert R."/>
            <person name="Binder M."/>
            <person name="Bloem J."/>
            <person name="Labutti K."/>
            <person name="Salamov A."/>
            <person name="Andreopoulos B."/>
            <person name="Baker S."/>
            <person name="Barry K."/>
            <person name="Bills G."/>
            <person name="Bluhm B."/>
            <person name="Cannon C."/>
            <person name="Castanera R."/>
            <person name="Culley D."/>
            <person name="Daum C."/>
            <person name="Ezra D."/>
            <person name="Gonzalez J."/>
            <person name="Henrissat B."/>
            <person name="Kuo A."/>
            <person name="Liang C."/>
            <person name="Lipzen A."/>
            <person name="Lutzoni F."/>
            <person name="Magnuson J."/>
            <person name="Mondo S."/>
            <person name="Nolan M."/>
            <person name="Ohm R."/>
            <person name="Pangilinan J."/>
            <person name="Park H.-J."/>
            <person name="Ramirez L."/>
            <person name="Alfaro M."/>
            <person name="Sun H."/>
            <person name="Tritt A."/>
            <person name="Yoshinaga Y."/>
            <person name="Zwiers L.-H."/>
            <person name="Turgeon B."/>
            <person name="Goodwin S."/>
            <person name="Spatafora J."/>
            <person name="Crous P."/>
            <person name="Grigoriev I."/>
        </authorList>
    </citation>
    <scope>NUCLEOTIDE SEQUENCE</scope>
    <source>
        <strain evidence="9">Tuck. ex Michener</strain>
    </source>
</reference>
<dbReference type="EMBL" id="ML991859">
    <property type="protein sequence ID" value="KAF2229588.1"/>
    <property type="molecule type" value="Genomic_DNA"/>
</dbReference>
<dbReference type="InterPro" id="IPR022310">
    <property type="entry name" value="NAD/GMP_synthase"/>
</dbReference>
<dbReference type="Gene3D" id="3.40.50.620">
    <property type="entry name" value="HUPs"/>
    <property type="match status" value="1"/>
</dbReference>
<dbReference type="PANTHER" id="PTHR23090:SF9">
    <property type="entry name" value="GLUTAMINE-DEPENDENT NAD(+) SYNTHETASE"/>
    <property type="match status" value="1"/>
</dbReference>
<dbReference type="AlphaFoldDB" id="A0A6A6GVH0"/>
<dbReference type="GO" id="GO:0003952">
    <property type="term" value="F:NAD+ synthase (glutamine-hydrolyzing) activity"/>
    <property type="evidence" value="ECO:0007669"/>
    <property type="project" value="UniProtKB-UniRule"/>
</dbReference>
<dbReference type="Gene3D" id="3.60.110.10">
    <property type="entry name" value="Carbon-nitrogen hydrolase"/>
    <property type="match status" value="1"/>
</dbReference>
<dbReference type="GO" id="GO:0009435">
    <property type="term" value="P:NAD+ biosynthetic process"/>
    <property type="evidence" value="ECO:0007669"/>
    <property type="project" value="UniProtKB-UniRule"/>
</dbReference>
<dbReference type="EC" id="6.3.5.1" evidence="7"/>
<keyword evidence="4 7" id="KW-0547">Nucleotide-binding</keyword>
<evidence type="ECO:0000256" key="2">
    <source>
        <dbReference type="ARBA" id="ARBA00007145"/>
    </source>
</evidence>
<proteinExistence type="inferred from homology"/>
<dbReference type="GO" id="GO:0004359">
    <property type="term" value="F:glutaminase activity"/>
    <property type="evidence" value="ECO:0007669"/>
    <property type="project" value="InterPro"/>
</dbReference>